<dbReference type="EMBL" id="JANJZL010000004">
    <property type="protein sequence ID" value="MCR2044171.1"/>
    <property type="molecule type" value="Genomic_DNA"/>
</dbReference>
<dbReference type="OrthoDB" id="2988931at2"/>
<evidence type="ECO:0000259" key="3">
    <source>
        <dbReference type="Pfam" id="PF08797"/>
    </source>
</evidence>
<evidence type="ECO:0000256" key="2">
    <source>
        <dbReference type="ARBA" id="ARBA00022801"/>
    </source>
</evidence>
<evidence type="ECO:0000256" key="1">
    <source>
        <dbReference type="ARBA" id="ARBA00022723"/>
    </source>
</evidence>
<keyword evidence="5" id="KW-1185">Reference proteome</keyword>
<dbReference type="AlphaFoldDB" id="A0A9X2MIJ2"/>
<dbReference type="GO" id="GO:0016818">
    <property type="term" value="F:hydrolase activity, acting on acid anhydrides, in phosphorus-containing anhydrides"/>
    <property type="evidence" value="ECO:0007669"/>
    <property type="project" value="InterPro"/>
</dbReference>
<sequence>MTDYIIIVGGNYYHGIGIFKMGKIVQVIKDYENSYDDELIQVYIERSGKVGYVANSTYTVAKGTKNARRIYDKFGKKQKQRFYLL</sequence>
<gene>
    <name evidence="4" type="ORF">NSA23_08575</name>
</gene>
<comment type="caution">
    <text evidence="4">The sequence shown here is derived from an EMBL/GenBank/DDBJ whole genome shotgun (WGS) entry which is preliminary data.</text>
</comment>
<evidence type="ECO:0000313" key="5">
    <source>
        <dbReference type="Proteomes" id="UP001142078"/>
    </source>
</evidence>
<protein>
    <submittedName>
        <fullName evidence="4">HIRAN domain-containing protein</fullName>
    </submittedName>
</protein>
<dbReference type="InterPro" id="IPR014905">
    <property type="entry name" value="HIRAN"/>
</dbReference>
<keyword evidence="1" id="KW-0479">Metal-binding</keyword>
<organism evidence="4 5">
    <name type="scientific">Anaerosalibacter massiliensis</name>
    <dbReference type="NCBI Taxonomy" id="1347392"/>
    <lineage>
        <taxon>Bacteria</taxon>
        <taxon>Bacillati</taxon>
        <taxon>Bacillota</taxon>
        <taxon>Tissierellia</taxon>
        <taxon>Tissierellales</taxon>
        <taxon>Sporanaerobacteraceae</taxon>
        <taxon>Anaerosalibacter</taxon>
    </lineage>
</organism>
<dbReference type="Pfam" id="PF08797">
    <property type="entry name" value="HIRAN"/>
    <property type="match status" value="1"/>
</dbReference>
<feature type="domain" description="HIRAN" evidence="3">
    <location>
        <begin position="7"/>
        <end position="56"/>
    </location>
</feature>
<dbReference type="GO" id="GO:0003676">
    <property type="term" value="F:nucleic acid binding"/>
    <property type="evidence" value="ECO:0007669"/>
    <property type="project" value="InterPro"/>
</dbReference>
<accession>A0A9X2MIJ2</accession>
<proteinExistence type="predicted"/>
<dbReference type="GO" id="GO:0008270">
    <property type="term" value="F:zinc ion binding"/>
    <property type="evidence" value="ECO:0007669"/>
    <property type="project" value="InterPro"/>
</dbReference>
<name>A0A9X2MIJ2_9FIRM</name>
<dbReference type="Proteomes" id="UP001142078">
    <property type="component" value="Unassembled WGS sequence"/>
</dbReference>
<keyword evidence="2" id="KW-0378">Hydrolase</keyword>
<evidence type="ECO:0000313" key="4">
    <source>
        <dbReference type="EMBL" id="MCR2044171.1"/>
    </source>
</evidence>
<dbReference type="RefSeq" id="WP_075052131.1">
    <property type="nucleotide sequence ID" value="NZ_CABKTM010000049.1"/>
</dbReference>
<dbReference type="Gene3D" id="3.30.70.2330">
    <property type="match status" value="1"/>
</dbReference>
<reference evidence="4" key="1">
    <citation type="submission" date="2022-07" db="EMBL/GenBank/DDBJ databases">
        <title>Enhanced cultured diversity of the mouse gut microbiota enables custom-made synthetic communities.</title>
        <authorList>
            <person name="Afrizal A."/>
        </authorList>
    </citation>
    <scope>NUCLEOTIDE SEQUENCE</scope>
    <source>
        <strain evidence="4">DSM 29482</strain>
    </source>
</reference>